<dbReference type="VEuPathDB" id="MicrosporidiaDB:EHP00_304"/>
<sequence>MFTLKKVFKYLMGDKYLTRLVFKGHEYEEFMYEDVNEIEQKRILLMLAKIQVLYKNNNVKDTVFANRNYKIVENSTVDWDYELFLMKKAILYNSVYSINFNVTPIFNTFANNILLLAMVYEKIDIVRYFLNKRLFNINDSIFGSIYWPSYYMFSCACSSSIHKLFLDEYAINSVFWGGLSPNLLCAMTNKEIIPTNAFDFISYNEYMLINTFRGVEVIKANKNYPLFTIDFVCINKHTQNLRELVEKVPEITSLSYLSFVLQNYDHFILILTRYGFKPYQEFNGITPMHISTKNSSFLAMVYLVYTGFYIMEDSKGNFPEEVASEAIAERVRKFFEICTKKLVYDPSLKKKVKLIWVSTISEKHKEIKQLLEDSNDKKTNVWSVLKYLKYNNENKILSNSRFSITSIFSKTKTHTQIEQDTKRILYKFEEFTVAKNENVVKERYKNSFYSKNIEK</sequence>
<reference evidence="1 2" key="1">
    <citation type="journal article" date="2017" name="Environ. Microbiol.">
        <title>Decay of the glycolytic pathway and adaptation to intranuclear parasitism within Enterocytozoonidae microsporidia.</title>
        <authorList>
            <person name="Wiredu Boakye D."/>
            <person name="Jaroenlak P."/>
            <person name="Prachumwat A."/>
            <person name="Williams T.A."/>
            <person name="Bateman K.S."/>
            <person name="Itsathitphaisarn O."/>
            <person name="Sritunyalucksana K."/>
            <person name="Paszkiewicz K.H."/>
            <person name="Moore K.A."/>
            <person name="Stentiford G.D."/>
            <person name="Williams B.A."/>
        </authorList>
    </citation>
    <scope>NUCLEOTIDE SEQUENCE [LARGE SCALE GENOMIC DNA]</scope>
    <source>
        <strain evidence="1 2">TH1</strain>
    </source>
</reference>
<name>A0A1W0E771_9MICR</name>
<comment type="caution">
    <text evidence="1">The sequence shown here is derived from an EMBL/GenBank/DDBJ whole genome shotgun (WGS) entry which is preliminary data.</text>
</comment>
<dbReference type="AlphaFoldDB" id="A0A1W0E771"/>
<evidence type="ECO:0000313" key="2">
    <source>
        <dbReference type="Proteomes" id="UP000192758"/>
    </source>
</evidence>
<evidence type="ECO:0000313" key="1">
    <source>
        <dbReference type="EMBL" id="OQS55105.1"/>
    </source>
</evidence>
<organism evidence="1 2">
    <name type="scientific">Ecytonucleospora hepatopenaei</name>
    <dbReference type="NCBI Taxonomy" id="646526"/>
    <lineage>
        <taxon>Eukaryota</taxon>
        <taxon>Fungi</taxon>
        <taxon>Fungi incertae sedis</taxon>
        <taxon>Microsporidia</taxon>
        <taxon>Enterocytozoonidae</taxon>
        <taxon>Ecytonucleospora</taxon>
    </lineage>
</organism>
<accession>A0A1W0E771</accession>
<gene>
    <name evidence="1" type="ORF">EHP00_304</name>
</gene>
<evidence type="ECO:0008006" key="3">
    <source>
        <dbReference type="Google" id="ProtNLM"/>
    </source>
</evidence>
<dbReference type="OrthoDB" id="194358at2759"/>
<dbReference type="STRING" id="646526.A0A1W0E771"/>
<keyword evidence="2" id="KW-1185">Reference proteome</keyword>
<proteinExistence type="predicted"/>
<dbReference type="Proteomes" id="UP000192758">
    <property type="component" value="Unassembled WGS sequence"/>
</dbReference>
<protein>
    <recommendedName>
        <fullName evidence="3">Ankyrin repeat protein</fullName>
    </recommendedName>
</protein>
<dbReference type="EMBL" id="MNPJ01000014">
    <property type="protein sequence ID" value="OQS55105.1"/>
    <property type="molecule type" value="Genomic_DNA"/>
</dbReference>